<gene>
    <name evidence="1" type="ORF">E5A74_00195</name>
</gene>
<evidence type="ECO:0000313" key="1">
    <source>
        <dbReference type="EMBL" id="TGX45639.1"/>
    </source>
</evidence>
<evidence type="ECO:0000313" key="2">
    <source>
        <dbReference type="Proteomes" id="UP000309848"/>
    </source>
</evidence>
<name>A0A4S1WQL2_9SPHN</name>
<dbReference type="AlphaFoldDB" id="A0A4S1WQL2"/>
<reference evidence="1 2" key="1">
    <citation type="submission" date="2019-04" db="EMBL/GenBank/DDBJ databases">
        <title>Sphingomonas psychrotolerans sp. nov., isolated from soil in the Tianshan Mountains, Xinjiang, China.</title>
        <authorList>
            <person name="Luo Y."/>
            <person name="Sheng H."/>
        </authorList>
    </citation>
    <scope>NUCLEOTIDE SEQUENCE [LARGE SCALE GENOMIC DNA]</scope>
    <source>
        <strain evidence="1 2">KIS18-15</strain>
    </source>
</reference>
<dbReference type="EMBL" id="SRXU01000001">
    <property type="protein sequence ID" value="TGX45639.1"/>
    <property type="molecule type" value="Genomic_DNA"/>
</dbReference>
<sequence>MLATIGFAPAQTIPAELVGKYSDSIAEQVTGGAHKPKCDRPGWRYLQISDKGIDWGDGVLQSLISVERISTTKFHLWIKRPASNDVRLLHVFIDRDYGNSIVIVDEIAQTETQARAPGTADAGVLGTYLPCAK</sequence>
<protein>
    <submittedName>
        <fullName evidence="1">Uncharacterized protein</fullName>
    </submittedName>
</protein>
<proteinExistence type="predicted"/>
<accession>A0A4S1WQL2</accession>
<dbReference type="Proteomes" id="UP000309848">
    <property type="component" value="Unassembled WGS sequence"/>
</dbReference>
<organism evidence="1 2">
    <name type="scientific">Sphingomonas naasensis</name>
    <dbReference type="NCBI Taxonomy" id="1344951"/>
    <lineage>
        <taxon>Bacteria</taxon>
        <taxon>Pseudomonadati</taxon>
        <taxon>Pseudomonadota</taxon>
        <taxon>Alphaproteobacteria</taxon>
        <taxon>Sphingomonadales</taxon>
        <taxon>Sphingomonadaceae</taxon>
        <taxon>Sphingomonas</taxon>
    </lineage>
</organism>
<dbReference type="RefSeq" id="WP_135981648.1">
    <property type="nucleotide sequence ID" value="NZ_JAASQM010000001.1"/>
</dbReference>
<comment type="caution">
    <text evidence="1">The sequence shown here is derived from an EMBL/GenBank/DDBJ whole genome shotgun (WGS) entry which is preliminary data.</text>
</comment>
<keyword evidence="2" id="KW-1185">Reference proteome</keyword>